<evidence type="ECO:0000313" key="2">
    <source>
        <dbReference type="EMBL" id="MBJ6367510.1"/>
    </source>
</evidence>
<gene>
    <name evidence="2" type="ORF">JF259_05355</name>
</gene>
<proteinExistence type="predicted"/>
<feature type="transmembrane region" description="Helical" evidence="1">
    <location>
        <begin position="6"/>
        <end position="21"/>
    </location>
</feature>
<organism evidence="2 3">
    <name type="scientific">Snuella sedimenti</name>
    <dbReference type="NCBI Taxonomy" id="2798802"/>
    <lineage>
        <taxon>Bacteria</taxon>
        <taxon>Pseudomonadati</taxon>
        <taxon>Bacteroidota</taxon>
        <taxon>Flavobacteriia</taxon>
        <taxon>Flavobacteriales</taxon>
        <taxon>Flavobacteriaceae</taxon>
        <taxon>Snuella</taxon>
    </lineage>
</organism>
<dbReference type="RefSeq" id="WP_199114239.1">
    <property type="nucleotide sequence ID" value="NZ_JAELVQ010000005.1"/>
</dbReference>
<feature type="transmembrane region" description="Helical" evidence="1">
    <location>
        <begin position="141"/>
        <end position="164"/>
    </location>
</feature>
<keyword evidence="1" id="KW-0812">Transmembrane</keyword>
<evidence type="ECO:0000313" key="3">
    <source>
        <dbReference type="Proteomes" id="UP000610931"/>
    </source>
</evidence>
<reference evidence="2" key="1">
    <citation type="submission" date="2020-12" db="EMBL/GenBank/DDBJ databases">
        <title>Snuella sp. nov., isolated from sediment in Incheon.</title>
        <authorList>
            <person name="Kim W."/>
        </authorList>
    </citation>
    <scope>NUCLEOTIDE SEQUENCE</scope>
    <source>
        <strain evidence="2">CAU 1569</strain>
    </source>
</reference>
<dbReference type="AlphaFoldDB" id="A0A8J7IVA2"/>
<comment type="caution">
    <text evidence="2">The sequence shown here is derived from an EMBL/GenBank/DDBJ whole genome shotgun (WGS) entry which is preliminary data.</text>
</comment>
<accession>A0A8J7IVA2</accession>
<feature type="transmembrane region" description="Helical" evidence="1">
    <location>
        <begin position="33"/>
        <end position="53"/>
    </location>
</feature>
<keyword evidence="1" id="KW-1133">Transmembrane helix</keyword>
<keyword evidence="1" id="KW-0472">Membrane</keyword>
<dbReference type="EMBL" id="JAELVQ010000005">
    <property type="protein sequence ID" value="MBJ6367510.1"/>
    <property type="molecule type" value="Genomic_DNA"/>
</dbReference>
<keyword evidence="3" id="KW-1185">Reference proteome</keyword>
<dbReference type="Proteomes" id="UP000610931">
    <property type="component" value="Unassembled WGS sequence"/>
</dbReference>
<evidence type="ECO:0000256" key="1">
    <source>
        <dbReference type="SAM" id="Phobius"/>
    </source>
</evidence>
<protein>
    <submittedName>
        <fullName evidence="2">Uncharacterized protein</fullName>
    </submittedName>
</protein>
<feature type="transmembrane region" description="Helical" evidence="1">
    <location>
        <begin position="73"/>
        <end position="91"/>
    </location>
</feature>
<sequence>MNLISCLFPMILTLIVIRFIFKNRFKTNGVFSLIRWIIISYTIIALLHFLTSITIGPDEHASTYDRATGPYKWAYWLMLLCSTLFPLSLFFKRLASKPYYLLVVAFFMKIGWYFELFVITLTSYHRDYVPDESNIDWTIPIGIQIMYLQGFILAFILLGVFELLGRRKQAVSNQ</sequence>
<name>A0A8J7IVA2_9FLAO</name>
<feature type="transmembrane region" description="Helical" evidence="1">
    <location>
        <begin position="98"/>
        <end position="121"/>
    </location>
</feature>